<reference evidence="1" key="1">
    <citation type="submission" date="2023-10" db="EMBL/GenBank/DDBJ databases">
        <authorList>
            <person name="Domelevo Entfellner J.-B."/>
        </authorList>
    </citation>
    <scope>NUCLEOTIDE SEQUENCE</scope>
</reference>
<keyword evidence="2" id="KW-1185">Reference proteome</keyword>
<gene>
    <name evidence="1" type="ORF">AYBTSS11_LOCUS4387</name>
</gene>
<evidence type="ECO:0000313" key="1">
    <source>
        <dbReference type="EMBL" id="CAJ1929136.1"/>
    </source>
</evidence>
<dbReference type="Gramene" id="rna-AYBTSS11_LOCUS4387">
    <property type="protein sequence ID" value="CAJ1929136.1"/>
    <property type="gene ID" value="gene-AYBTSS11_LOCUS4387"/>
</dbReference>
<name>A0AA86V3W5_9FABA</name>
<accession>A0AA86V3W5</accession>
<evidence type="ECO:0000313" key="2">
    <source>
        <dbReference type="Proteomes" id="UP001189624"/>
    </source>
</evidence>
<sequence>MSTSPRPNRKLSPCYNTYPVAFYFKWGLCVSSVHEVKGKGGNPNPFQIPSMLTGTDSVLKVNPAFHAYRHFQPHFMICMLFYLADIDTAPVPQLIFSVCTNLAV</sequence>
<organism evidence="1 2">
    <name type="scientific">Sphenostylis stenocarpa</name>
    <dbReference type="NCBI Taxonomy" id="92480"/>
    <lineage>
        <taxon>Eukaryota</taxon>
        <taxon>Viridiplantae</taxon>
        <taxon>Streptophyta</taxon>
        <taxon>Embryophyta</taxon>
        <taxon>Tracheophyta</taxon>
        <taxon>Spermatophyta</taxon>
        <taxon>Magnoliopsida</taxon>
        <taxon>eudicotyledons</taxon>
        <taxon>Gunneridae</taxon>
        <taxon>Pentapetalae</taxon>
        <taxon>rosids</taxon>
        <taxon>fabids</taxon>
        <taxon>Fabales</taxon>
        <taxon>Fabaceae</taxon>
        <taxon>Papilionoideae</taxon>
        <taxon>50 kb inversion clade</taxon>
        <taxon>NPAAA clade</taxon>
        <taxon>indigoferoid/millettioid clade</taxon>
        <taxon>Phaseoleae</taxon>
        <taxon>Sphenostylis</taxon>
    </lineage>
</organism>
<dbReference type="Proteomes" id="UP001189624">
    <property type="component" value="Chromosome 2"/>
</dbReference>
<protein>
    <submittedName>
        <fullName evidence="1">Uncharacterized protein</fullName>
    </submittedName>
</protein>
<proteinExistence type="predicted"/>
<dbReference type="EMBL" id="OY731399">
    <property type="protein sequence ID" value="CAJ1929136.1"/>
    <property type="molecule type" value="Genomic_DNA"/>
</dbReference>
<dbReference type="AlphaFoldDB" id="A0AA86V3W5"/>